<accession>A0A5C4S681</accession>
<dbReference type="Proteomes" id="UP000308271">
    <property type="component" value="Unassembled WGS sequence"/>
</dbReference>
<evidence type="ECO:0000259" key="1">
    <source>
        <dbReference type="Pfam" id="PF07589"/>
    </source>
</evidence>
<name>A0A5C4S681_CHLTI</name>
<protein>
    <submittedName>
        <fullName evidence="2">PEP-CTERM sorting domain-containing protein</fullName>
    </submittedName>
</protein>
<dbReference type="RefSeq" id="WP_139456876.1">
    <property type="nucleotide sequence ID" value="NZ_VDCH01000011.1"/>
</dbReference>
<evidence type="ECO:0000313" key="3">
    <source>
        <dbReference type="Proteomes" id="UP000308271"/>
    </source>
</evidence>
<dbReference type="InterPro" id="IPR013424">
    <property type="entry name" value="Ice-binding_C"/>
</dbReference>
<feature type="domain" description="Ice-binding protein C-terminal" evidence="1">
    <location>
        <begin position="159"/>
        <end position="178"/>
    </location>
</feature>
<dbReference type="EMBL" id="VDCH01000011">
    <property type="protein sequence ID" value="TNJ38926.1"/>
    <property type="molecule type" value="Genomic_DNA"/>
</dbReference>
<sequence>MPASGSASSVAVSVSFNTIGVINKSSDRFAGTADDPLMRYYALAYETSAVDFINLDTDATYTLYVYSQQAVNAINPETLVTAGGTSVTLSNPSSATPLFVNGYNYTSISDLRSDESGNLSFTYSPGSNSQIGVLNGIQLLQTSASFADVGIEGDDGPMPVPEPSTTALMSIGALFLARYELFRKKEDESISL</sequence>
<dbReference type="Pfam" id="PF07589">
    <property type="entry name" value="PEP-CTERM"/>
    <property type="match status" value="1"/>
</dbReference>
<gene>
    <name evidence="2" type="ORF">FGF66_06555</name>
</gene>
<reference evidence="2 3" key="1">
    <citation type="submission" date="2019-05" db="EMBL/GenBank/DDBJ databases">
        <title>Draft Whole-Genome sequence of the green sulfur bacterium Chlorobaculum thiosulfatiphilum DSM 249.</title>
        <authorList>
            <person name="Meyer T.E."/>
            <person name="Kyndt J.A."/>
        </authorList>
    </citation>
    <scope>NUCLEOTIDE SEQUENCE [LARGE SCALE GENOMIC DNA]</scope>
    <source>
        <strain evidence="2 3">DSM 249</strain>
    </source>
</reference>
<proteinExistence type="predicted"/>
<keyword evidence="3" id="KW-1185">Reference proteome</keyword>
<dbReference type="NCBIfam" id="TIGR02595">
    <property type="entry name" value="PEP_CTERM"/>
    <property type="match status" value="1"/>
</dbReference>
<comment type="caution">
    <text evidence="2">The sequence shown here is derived from an EMBL/GenBank/DDBJ whole genome shotgun (WGS) entry which is preliminary data.</text>
</comment>
<organism evidence="2 3">
    <name type="scientific">Chlorobaculum thiosulfatiphilum</name>
    <name type="common">Chlorobium limicola f.sp. thiosulfatophilum</name>
    <dbReference type="NCBI Taxonomy" id="115852"/>
    <lineage>
        <taxon>Bacteria</taxon>
        <taxon>Pseudomonadati</taxon>
        <taxon>Chlorobiota</taxon>
        <taxon>Chlorobiia</taxon>
        <taxon>Chlorobiales</taxon>
        <taxon>Chlorobiaceae</taxon>
        <taxon>Chlorobaculum</taxon>
    </lineage>
</organism>
<evidence type="ECO:0000313" key="2">
    <source>
        <dbReference type="EMBL" id="TNJ38926.1"/>
    </source>
</evidence>
<dbReference type="AlphaFoldDB" id="A0A5C4S681"/>